<evidence type="ECO:0000313" key="3">
    <source>
        <dbReference type="Proteomes" id="UP001432146"/>
    </source>
</evidence>
<name>A0AAW0ZG40_9HYME</name>
<organism evidence="2 3">
    <name type="scientific">Tetragonisca angustula</name>
    <dbReference type="NCBI Taxonomy" id="166442"/>
    <lineage>
        <taxon>Eukaryota</taxon>
        <taxon>Metazoa</taxon>
        <taxon>Ecdysozoa</taxon>
        <taxon>Arthropoda</taxon>
        <taxon>Hexapoda</taxon>
        <taxon>Insecta</taxon>
        <taxon>Pterygota</taxon>
        <taxon>Neoptera</taxon>
        <taxon>Endopterygota</taxon>
        <taxon>Hymenoptera</taxon>
        <taxon>Apocrita</taxon>
        <taxon>Aculeata</taxon>
        <taxon>Apoidea</taxon>
        <taxon>Anthophila</taxon>
        <taxon>Apidae</taxon>
        <taxon>Tetragonisca</taxon>
    </lineage>
</organism>
<protein>
    <submittedName>
        <fullName evidence="2">Uncharacterized protein</fullName>
    </submittedName>
</protein>
<sequence length="131" mass="15214">MENSERRILSDEEANKMLNEILEEDKKKNLNGDNNDSNEDDESECTACAKENSATKKKICECMHFAEHSSRFSLRVMEAMRLLQLKEDRLLPTSTVENIVDYIQTNYRDDGDLYAQVRTALKQVRHEAARK</sequence>
<evidence type="ECO:0000256" key="1">
    <source>
        <dbReference type="SAM" id="MobiDB-lite"/>
    </source>
</evidence>
<dbReference type="AlphaFoldDB" id="A0AAW0ZG40"/>
<evidence type="ECO:0000313" key="2">
    <source>
        <dbReference type="EMBL" id="KAK9295648.1"/>
    </source>
</evidence>
<reference evidence="2 3" key="1">
    <citation type="submission" date="2024-05" db="EMBL/GenBank/DDBJ databases">
        <title>The nuclear and mitochondrial genome assemblies of Tetragonisca angustula (Apidae: Meliponini), a tiny yet remarkable pollinator in the Neotropics.</title>
        <authorList>
            <person name="Ferrari R."/>
            <person name="Ricardo P.C."/>
            <person name="Dias F.C."/>
            <person name="Araujo N.S."/>
            <person name="Soares D.O."/>
            <person name="Zhou Q.-S."/>
            <person name="Zhu C.-D."/>
            <person name="Coutinho L."/>
            <person name="Airas M.C."/>
            <person name="Batista T.M."/>
        </authorList>
    </citation>
    <scope>NUCLEOTIDE SEQUENCE [LARGE SCALE GENOMIC DNA]</scope>
    <source>
        <strain evidence="2">ASF017062</strain>
        <tissue evidence="2">Abdomen</tissue>
    </source>
</reference>
<gene>
    <name evidence="2" type="ORF">QLX08_010075</name>
</gene>
<comment type="caution">
    <text evidence="2">The sequence shown here is derived from an EMBL/GenBank/DDBJ whole genome shotgun (WGS) entry which is preliminary data.</text>
</comment>
<feature type="region of interest" description="Disordered" evidence="1">
    <location>
        <begin position="19"/>
        <end position="44"/>
    </location>
</feature>
<keyword evidence="3" id="KW-1185">Reference proteome</keyword>
<accession>A0AAW0ZG40</accession>
<dbReference type="EMBL" id="JAWNGG020000246">
    <property type="protein sequence ID" value="KAK9295648.1"/>
    <property type="molecule type" value="Genomic_DNA"/>
</dbReference>
<proteinExistence type="predicted"/>
<dbReference type="Proteomes" id="UP001432146">
    <property type="component" value="Unassembled WGS sequence"/>
</dbReference>